<dbReference type="GO" id="GO:0102965">
    <property type="term" value="F:alcohol-forming long-chain fatty acyl-CoA reductase activity"/>
    <property type="evidence" value="ECO:0007669"/>
    <property type="project" value="UniProtKB-EC"/>
</dbReference>
<dbReference type="GO" id="GO:0016020">
    <property type="term" value="C:membrane"/>
    <property type="evidence" value="ECO:0007669"/>
    <property type="project" value="UniProtKB-SubCell"/>
</dbReference>
<comment type="catalytic activity">
    <reaction evidence="9 10">
        <text>a long-chain fatty acyl-CoA + 2 NADPH + 2 H(+) = a long-chain primary fatty alcohol + 2 NADP(+) + CoA</text>
        <dbReference type="Rhea" id="RHEA:52716"/>
        <dbReference type="ChEBI" id="CHEBI:15378"/>
        <dbReference type="ChEBI" id="CHEBI:57287"/>
        <dbReference type="ChEBI" id="CHEBI:57783"/>
        <dbReference type="ChEBI" id="CHEBI:58349"/>
        <dbReference type="ChEBI" id="CHEBI:77396"/>
        <dbReference type="ChEBI" id="CHEBI:83139"/>
        <dbReference type="EC" id="1.2.1.84"/>
    </reaction>
</comment>
<keyword evidence="10" id="KW-0560">Oxidoreductase</keyword>
<dbReference type="SUPFAM" id="SSF51735">
    <property type="entry name" value="NAD(P)-binding Rossmann-fold domains"/>
    <property type="match status" value="1"/>
</dbReference>
<comment type="function">
    <text evidence="10">Catalyzes the reduction of fatty acyl-CoA to fatty alcohols.</text>
</comment>
<evidence type="ECO:0000256" key="6">
    <source>
        <dbReference type="ARBA" id="ARBA00022989"/>
    </source>
</evidence>
<feature type="transmembrane region" description="Helical" evidence="10">
    <location>
        <begin position="359"/>
        <end position="384"/>
    </location>
</feature>
<evidence type="ECO:0000259" key="11">
    <source>
        <dbReference type="Pfam" id="PF07993"/>
    </source>
</evidence>
<evidence type="ECO:0000256" key="5">
    <source>
        <dbReference type="ARBA" id="ARBA00022857"/>
    </source>
</evidence>
<keyword evidence="8 10" id="KW-0472">Membrane</keyword>
<dbReference type="OrthoDB" id="7543084at2759"/>
<dbReference type="InterPro" id="IPR036291">
    <property type="entry name" value="NAD(P)-bd_dom_sf"/>
</dbReference>
<evidence type="ECO:0000313" key="13">
    <source>
        <dbReference type="Proteomes" id="UP000000311"/>
    </source>
</evidence>
<dbReference type="GO" id="GO:0080019">
    <property type="term" value="F:alcohol-forming very long-chain fatty acyl-CoA reductase activity"/>
    <property type="evidence" value="ECO:0007669"/>
    <property type="project" value="InterPro"/>
</dbReference>
<dbReference type="Proteomes" id="UP000000311">
    <property type="component" value="Unassembled WGS sequence"/>
</dbReference>
<dbReference type="InParanoid" id="E1ZWH5"/>
<keyword evidence="3 10" id="KW-0444">Lipid biosynthesis</keyword>
<evidence type="ECO:0000256" key="8">
    <source>
        <dbReference type="ARBA" id="ARBA00023136"/>
    </source>
</evidence>
<comment type="subcellular location">
    <subcellularLocation>
        <location evidence="1">Membrane</location>
        <topology evidence="1">Multi-pass membrane protein</topology>
    </subcellularLocation>
</comment>
<keyword evidence="6 10" id="KW-1133">Transmembrane helix</keyword>
<gene>
    <name evidence="12" type="ORF">EAG_08866</name>
</gene>
<organism evidence="13">
    <name type="scientific">Camponotus floridanus</name>
    <name type="common">Florida carpenter ant</name>
    <dbReference type="NCBI Taxonomy" id="104421"/>
    <lineage>
        <taxon>Eukaryota</taxon>
        <taxon>Metazoa</taxon>
        <taxon>Ecdysozoa</taxon>
        <taxon>Arthropoda</taxon>
        <taxon>Hexapoda</taxon>
        <taxon>Insecta</taxon>
        <taxon>Pterygota</taxon>
        <taxon>Neoptera</taxon>
        <taxon>Endopterygota</taxon>
        <taxon>Hymenoptera</taxon>
        <taxon>Apocrita</taxon>
        <taxon>Aculeata</taxon>
        <taxon>Formicoidea</taxon>
        <taxon>Formicidae</taxon>
        <taxon>Formicinae</taxon>
        <taxon>Camponotus</taxon>
    </lineage>
</organism>
<proteinExistence type="inferred from homology"/>
<dbReference type="FunFam" id="3.40.50.720:FF:000143">
    <property type="entry name" value="Fatty acyl-CoA reductase"/>
    <property type="match status" value="1"/>
</dbReference>
<dbReference type="InterPro" id="IPR026055">
    <property type="entry name" value="FAR"/>
</dbReference>
<evidence type="ECO:0000256" key="10">
    <source>
        <dbReference type="RuleBase" id="RU363097"/>
    </source>
</evidence>
<dbReference type="AlphaFoldDB" id="E1ZWH5"/>
<dbReference type="GO" id="GO:0035336">
    <property type="term" value="P:long-chain fatty-acyl-CoA metabolic process"/>
    <property type="evidence" value="ECO:0007669"/>
    <property type="project" value="TreeGrafter"/>
</dbReference>
<dbReference type="PANTHER" id="PTHR11011">
    <property type="entry name" value="MALE STERILITY PROTEIN 2-RELATED"/>
    <property type="match status" value="1"/>
</dbReference>
<feature type="domain" description="Thioester reductase (TE)" evidence="11">
    <location>
        <begin position="20"/>
        <end position="290"/>
    </location>
</feature>
<evidence type="ECO:0000256" key="3">
    <source>
        <dbReference type="ARBA" id="ARBA00022516"/>
    </source>
</evidence>
<keyword evidence="4 10" id="KW-0812">Transmembrane</keyword>
<dbReference type="Gene3D" id="3.40.50.720">
    <property type="entry name" value="NAD(P)-binding Rossmann-like Domain"/>
    <property type="match status" value="1"/>
</dbReference>
<accession>E1ZWH5</accession>
<dbReference type="CDD" id="cd05236">
    <property type="entry name" value="FAR-N_SDR_e"/>
    <property type="match status" value="1"/>
</dbReference>
<keyword evidence="13" id="KW-1185">Reference proteome</keyword>
<dbReference type="GO" id="GO:0005777">
    <property type="term" value="C:peroxisome"/>
    <property type="evidence" value="ECO:0007669"/>
    <property type="project" value="TreeGrafter"/>
</dbReference>
<reference evidence="12 13" key="1">
    <citation type="journal article" date="2010" name="Science">
        <title>Genomic comparison of the ants Camponotus floridanus and Harpegnathos saltator.</title>
        <authorList>
            <person name="Bonasio R."/>
            <person name="Zhang G."/>
            <person name="Ye C."/>
            <person name="Mutti N.S."/>
            <person name="Fang X."/>
            <person name="Qin N."/>
            <person name="Donahue G."/>
            <person name="Yang P."/>
            <person name="Li Q."/>
            <person name="Li C."/>
            <person name="Zhang P."/>
            <person name="Huang Z."/>
            <person name="Berger S.L."/>
            <person name="Reinberg D."/>
            <person name="Wang J."/>
            <person name="Liebig J."/>
        </authorList>
    </citation>
    <scope>NUCLEOTIDE SEQUENCE [LARGE SCALE GENOMIC DNA]</scope>
    <source>
        <strain evidence="13">C129</strain>
    </source>
</reference>
<protein>
    <recommendedName>
        <fullName evidence="10">Fatty acyl-CoA reductase</fullName>
        <ecNumber evidence="10">1.2.1.84</ecNumber>
    </recommendedName>
</protein>
<dbReference type="OMA" id="EITEECH"/>
<evidence type="ECO:0000256" key="1">
    <source>
        <dbReference type="ARBA" id="ARBA00004141"/>
    </source>
</evidence>
<dbReference type="Pfam" id="PF07993">
    <property type="entry name" value="NAD_binding_4"/>
    <property type="match status" value="1"/>
</dbReference>
<evidence type="ECO:0000256" key="4">
    <source>
        <dbReference type="ARBA" id="ARBA00022692"/>
    </source>
</evidence>
<keyword evidence="5 10" id="KW-0521">NADP</keyword>
<dbReference type="PANTHER" id="PTHR11011:SF24">
    <property type="entry name" value="FATTY ACYL-COA REDUCTASE"/>
    <property type="match status" value="1"/>
</dbReference>
<dbReference type="EMBL" id="GL434853">
    <property type="protein sequence ID" value="EFN74412.1"/>
    <property type="molecule type" value="Genomic_DNA"/>
</dbReference>
<dbReference type="InterPro" id="IPR013120">
    <property type="entry name" value="FAR_NAD-bd"/>
</dbReference>
<sequence>MDKETTLSIPTFYSGRSIFITGASGYLGKALIEKLLRSCPDTREIFLLMRPKTNMCIEERLQQILANSLFDRLRNERPHCFKKLIPLKGDIKIEGLGLSSVDRNTLIERVSIIFHVAANVRFDNTLKKAIFINLRATRDICVLSKSLKNLMVLVYVSSTYSQVDKFVVDEIVYPMEIDWRKTIQIAETMDDYVLEVFKSKYLGAMPNTYTFTKKLAEQVITDYSESLPCVICRPSIISPAINEPAKGWLENFNGPVRLMVGCGKGIVRVFYNNPFASDNYIPIDTVVKAMIVATWKRGVMNKNNDMENIHPLVYNCSTDHNTNLSRLTMLQMSKRILLSEIPFENIIWTPETVMIQNHFFYRILVLLLHVIPAIFIDGLLRIVGKSSRLLKQYRKIFTVNNHVAHFLFND</sequence>
<evidence type="ECO:0000256" key="7">
    <source>
        <dbReference type="ARBA" id="ARBA00023098"/>
    </source>
</evidence>
<dbReference type="EC" id="1.2.1.84" evidence="10"/>
<evidence type="ECO:0000256" key="2">
    <source>
        <dbReference type="ARBA" id="ARBA00005928"/>
    </source>
</evidence>
<name>E1ZWH5_CAMFO</name>
<keyword evidence="7 10" id="KW-0443">Lipid metabolism</keyword>
<evidence type="ECO:0000313" key="12">
    <source>
        <dbReference type="EMBL" id="EFN74412.1"/>
    </source>
</evidence>
<comment type="similarity">
    <text evidence="2 10">Belongs to the fatty acyl-CoA reductase family.</text>
</comment>
<evidence type="ECO:0000256" key="9">
    <source>
        <dbReference type="ARBA" id="ARBA00052530"/>
    </source>
</evidence>